<name>A0A7K1LBM4_9ACTN</name>
<dbReference type="AlphaFoldDB" id="A0A7K1LBM4"/>
<proteinExistence type="inferred from homology"/>
<protein>
    <submittedName>
        <fullName evidence="2">Arsenate reductase family protein</fullName>
    </submittedName>
</protein>
<gene>
    <name evidence="2" type="ORF">GNZ18_35365</name>
</gene>
<accession>A0A7K1LBM4</accession>
<dbReference type="InterPro" id="IPR036249">
    <property type="entry name" value="Thioredoxin-like_sf"/>
</dbReference>
<evidence type="ECO:0000256" key="1">
    <source>
        <dbReference type="PROSITE-ProRule" id="PRU01282"/>
    </source>
</evidence>
<dbReference type="SUPFAM" id="SSF52833">
    <property type="entry name" value="Thioredoxin-like"/>
    <property type="match status" value="1"/>
</dbReference>
<dbReference type="RefSeq" id="WP_156221003.1">
    <property type="nucleotide sequence ID" value="NZ_WOFH01000016.1"/>
</dbReference>
<dbReference type="Gene3D" id="3.40.30.10">
    <property type="entry name" value="Glutaredoxin"/>
    <property type="match status" value="1"/>
</dbReference>
<comment type="similarity">
    <text evidence="1">Belongs to the ArsC family.</text>
</comment>
<reference evidence="2 3" key="1">
    <citation type="submission" date="2019-11" db="EMBL/GenBank/DDBJ databases">
        <authorList>
            <person name="Cao P."/>
        </authorList>
    </citation>
    <scope>NUCLEOTIDE SEQUENCE [LARGE SCALE GENOMIC DNA]</scope>
    <source>
        <strain evidence="2 3">NEAU-AAG5</strain>
    </source>
</reference>
<organism evidence="2 3">
    <name type="scientific">Actinomadura litoris</name>
    <dbReference type="NCBI Taxonomy" id="2678616"/>
    <lineage>
        <taxon>Bacteria</taxon>
        <taxon>Bacillati</taxon>
        <taxon>Actinomycetota</taxon>
        <taxon>Actinomycetes</taxon>
        <taxon>Streptosporangiales</taxon>
        <taxon>Thermomonosporaceae</taxon>
        <taxon>Actinomadura</taxon>
    </lineage>
</organism>
<keyword evidence="3" id="KW-1185">Reference proteome</keyword>
<dbReference type="PANTHER" id="PTHR30041">
    <property type="entry name" value="ARSENATE REDUCTASE"/>
    <property type="match status" value="1"/>
</dbReference>
<dbReference type="InterPro" id="IPR006660">
    <property type="entry name" value="Arsenate_reductase-like"/>
</dbReference>
<dbReference type="EMBL" id="WOFH01000016">
    <property type="protein sequence ID" value="MUN41828.1"/>
    <property type="molecule type" value="Genomic_DNA"/>
</dbReference>
<evidence type="ECO:0000313" key="3">
    <source>
        <dbReference type="Proteomes" id="UP000432015"/>
    </source>
</evidence>
<dbReference type="PROSITE" id="PS51353">
    <property type="entry name" value="ARSC"/>
    <property type="match status" value="1"/>
</dbReference>
<dbReference type="PANTHER" id="PTHR30041:SF4">
    <property type="entry name" value="ARSENATE REDUCTASE"/>
    <property type="match status" value="1"/>
</dbReference>
<dbReference type="Pfam" id="PF03960">
    <property type="entry name" value="ArsC"/>
    <property type="match status" value="1"/>
</dbReference>
<dbReference type="Proteomes" id="UP000432015">
    <property type="component" value="Unassembled WGS sequence"/>
</dbReference>
<sequence>MGDDAQGDARGTELWHNPRCSKSRAAKAALDEAGVPYTERRYLDEPPTAAELDAALTRIGAEPWDVARLNEPVAKELGLRSLEHDRARWIEIMVANPVLIQRPIVLTRAVAVVARDGESLRRALDSR</sequence>
<evidence type="ECO:0000313" key="2">
    <source>
        <dbReference type="EMBL" id="MUN41828.1"/>
    </source>
</evidence>
<comment type="caution">
    <text evidence="2">The sequence shown here is derived from an EMBL/GenBank/DDBJ whole genome shotgun (WGS) entry which is preliminary data.</text>
</comment>